<accession>A0A1H7HS48</accession>
<protein>
    <submittedName>
        <fullName evidence="1">Uncharacterized protein</fullName>
    </submittedName>
</protein>
<gene>
    <name evidence="1" type="ORF">SAMN05216469_10372</name>
</gene>
<organism evidence="1 2">
    <name type="scientific">Ruminococcus albus</name>
    <dbReference type="NCBI Taxonomy" id="1264"/>
    <lineage>
        <taxon>Bacteria</taxon>
        <taxon>Bacillati</taxon>
        <taxon>Bacillota</taxon>
        <taxon>Clostridia</taxon>
        <taxon>Eubacteriales</taxon>
        <taxon>Oscillospiraceae</taxon>
        <taxon>Ruminococcus</taxon>
    </lineage>
</organism>
<name>A0A1H7HS48_RUMAL</name>
<sequence>MKKRMRIKITPAPKTQKYLITANKNTRKDHCLCG</sequence>
<evidence type="ECO:0000313" key="2">
    <source>
        <dbReference type="Proteomes" id="UP000186015"/>
    </source>
</evidence>
<dbReference type="EMBL" id="FOAT01000003">
    <property type="protein sequence ID" value="SEK53111.1"/>
    <property type="molecule type" value="Genomic_DNA"/>
</dbReference>
<dbReference type="Proteomes" id="UP000186015">
    <property type="component" value="Unassembled WGS sequence"/>
</dbReference>
<reference evidence="1 2" key="1">
    <citation type="submission" date="2016-10" db="EMBL/GenBank/DDBJ databases">
        <authorList>
            <person name="de Groot N.N."/>
        </authorList>
    </citation>
    <scope>NUCLEOTIDE SEQUENCE [LARGE SCALE GENOMIC DNA]</scope>
    <source>
        <strain evidence="1 2">KH2T6</strain>
    </source>
</reference>
<dbReference type="AlphaFoldDB" id="A0A1H7HS48"/>
<proteinExistence type="predicted"/>
<evidence type="ECO:0000313" key="1">
    <source>
        <dbReference type="EMBL" id="SEK53111.1"/>
    </source>
</evidence>